<dbReference type="SUPFAM" id="SSF47113">
    <property type="entry name" value="Histone-fold"/>
    <property type="match status" value="1"/>
</dbReference>
<dbReference type="OrthoDB" id="547080at2759"/>
<keyword evidence="4" id="KW-1185">Reference proteome</keyword>
<evidence type="ECO:0000313" key="4">
    <source>
        <dbReference type="Proteomes" id="UP000612055"/>
    </source>
</evidence>
<dbReference type="InterPro" id="IPR003958">
    <property type="entry name" value="CBFA_NFYB_domain"/>
</dbReference>
<protein>
    <recommendedName>
        <fullName evidence="2">Transcription factor CBF/NF-Y/archaeal histone domain-containing protein</fullName>
    </recommendedName>
</protein>
<feature type="domain" description="Transcription factor CBF/NF-Y/archaeal histone" evidence="2">
    <location>
        <begin position="53"/>
        <end position="116"/>
    </location>
</feature>
<dbReference type="Gene3D" id="1.10.20.10">
    <property type="entry name" value="Histone, subunit A"/>
    <property type="match status" value="1"/>
</dbReference>
<feature type="region of interest" description="Disordered" evidence="1">
    <location>
        <begin position="26"/>
        <end position="49"/>
    </location>
</feature>
<proteinExistence type="predicted"/>
<evidence type="ECO:0000313" key="3">
    <source>
        <dbReference type="EMBL" id="KAG2483819.1"/>
    </source>
</evidence>
<reference evidence="3" key="1">
    <citation type="journal article" date="2020" name="bioRxiv">
        <title>Comparative genomics of Chlamydomonas.</title>
        <authorList>
            <person name="Craig R.J."/>
            <person name="Hasan A.R."/>
            <person name="Ness R.W."/>
            <person name="Keightley P.D."/>
        </authorList>
    </citation>
    <scope>NUCLEOTIDE SEQUENCE</scope>
    <source>
        <strain evidence="3">CCAP 11/70</strain>
    </source>
</reference>
<name>A0A836BQJ0_9CHLO</name>
<evidence type="ECO:0000259" key="2">
    <source>
        <dbReference type="Pfam" id="PF00808"/>
    </source>
</evidence>
<gene>
    <name evidence="3" type="ORF">HYH03_017342</name>
</gene>
<organism evidence="3 4">
    <name type="scientific">Edaphochlamys debaryana</name>
    <dbReference type="NCBI Taxonomy" id="47281"/>
    <lineage>
        <taxon>Eukaryota</taxon>
        <taxon>Viridiplantae</taxon>
        <taxon>Chlorophyta</taxon>
        <taxon>core chlorophytes</taxon>
        <taxon>Chlorophyceae</taxon>
        <taxon>CS clade</taxon>
        <taxon>Chlamydomonadales</taxon>
        <taxon>Chlamydomonadales incertae sedis</taxon>
        <taxon>Edaphochlamys</taxon>
    </lineage>
</organism>
<evidence type="ECO:0000256" key="1">
    <source>
        <dbReference type="SAM" id="MobiDB-lite"/>
    </source>
</evidence>
<feature type="region of interest" description="Disordered" evidence="1">
    <location>
        <begin position="145"/>
        <end position="228"/>
    </location>
</feature>
<dbReference type="Pfam" id="PF00808">
    <property type="entry name" value="CBFD_NFYB_HMF"/>
    <property type="match status" value="1"/>
</dbReference>
<sequence>MWKALSDEEKAVYQKQAAELLAAEKEAKAAAGEGGDEPGEVSEAAPRQQLPAQVPAAWVRKLVGLDKDISRCTGEAVAALSAVADVFLGAMCAKAAAVARGSKRRTVRLDDLERVVKGDRRLGAAGLGAVMAAVGAEAAREEAAKAEAKAEAKEAGEGASTGGSGGEAGAGGDAPPGKKPRLDKAKAGAGTKAGDKAAAEGARGKGAKGTEAGKGPKTISIQKAFGLA</sequence>
<dbReference type="EMBL" id="JAEHOE010000165">
    <property type="protein sequence ID" value="KAG2483819.1"/>
    <property type="molecule type" value="Genomic_DNA"/>
</dbReference>
<dbReference type="AlphaFoldDB" id="A0A836BQJ0"/>
<dbReference type="CDD" id="cd00084">
    <property type="entry name" value="HMG-box_SF"/>
    <property type="match status" value="1"/>
</dbReference>
<comment type="caution">
    <text evidence="3">The sequence shown here is derived from an EMBL/GenBank/DDBJ whole genome shotgun (WGS) entry which is preliminary data.</text>
</comment>
<dbReference type="InterPro" id="IPR009072">
    <property type="entry name" value="Histone-fold"/>
</dbReference>
<dbReference type="GO" id="GO:0046982">
    <property type="term" value="F:protein heterodimerization activity"/>
    <property type="evidence" value="ECO:0007669"/>
    <property type="project" value="InterPro"/>
</dbReference>
<accession>A0A836BQJ0</accession>
<feature type="compositionally biased region" description="Gly residues" evidence="1">
    <location>
        <begin position="159"/>
        <end position="174"/>
    </location>
</feature>
<feature type="compositionally biased region" description="Basic and acidic residues" evidence="1">
    <location>
        <begin position="145"/>
        <end position="156"/>
    </location>
</feature>
<dbReference type="Proteomes" id="UP000612055">
    <property type="component" value="Unassembled WGS sequence"/>
</dbReference>